<dbReference type="EMBL" id="FNNG01000008">
    <property type="protein sequence ID" value="SDX26395.1"/>
    <property type="molecule type" value="Genomic_DNA"/>
</dbReference>
<name>A0A1H3AA10_9FIRM</name>
<organism evidence="8 9">
    <name type="scientific">Tepidimicrobium xylanilyticum</name>
    <dbReference type="NCBI Taxonomy" id="1123352"/>
    <lineage>
        <taxon>Bacteria</taxon>
        <taxon>Bacillati</taxon>
        <taxon>Bacillota</taxon>
        <taxon>Tissierellia</taxon>
        <taxon>Tissierellales</taxon>
        <taxon>Tepidimicrobiaceae</taxon>
        <taxon>Tepidimicrobium</taxon>
    </lineage>
</organism>
<keyword evidence="9" id="KW-1185">Reference proteome</keyword>
<evidence type="ECO:0000256" key="4">
    <source>
        <dbReference type="ARBA" id="ARBA00023163"/>
    </source>
</evidence>
<evidence type="ECO:0000256" key="3">
    <source>
        <dbReference type="ARBA" id="ARBA00023125"/>
    </source>
</evidence>
<dbReference type="PROSITE" id="PS00622">
    <property type="entry name" value="HTH_LUXR_1"/>
    <property type="match status" value="1"/>
</dbReference>
<dbReference type="CDD" id="cd17535">
    <property type="entry name" value="REC_NarL-like"/>
    <property type="match status" value="1"/>
</dbReference>
<dbReference type="SUPFAM" id="SSF52172">
    <property type="entry name" value="CheY-like"/>
    <property type="match status" value="1"/>
</dbReference>
<dbReference type="PROSITE" id="PS50110">
    <property type="entry name" value="RESPONSE_REGULATORY"/>
    <property type="match status" value="1"/>
</dbReference>
<evidence type="ECO:0000256" key="5">
    <source>
        <dbReference type="PROSITE-ProRule" id="PRU00169"/>
    </source>
</evidence>
<dbReference type="InterPro" id="IPR000792">
    <property type="entry name" value="Tscrpt_reg_LuxR_C"/>
</dbReference>
<feature type="domain" description="HTH luxR-type" evidence="6">
    <location>
        <begin position="149"/>
        <end position="214"/>
    </location>
</feature>
<dbReference type="InterPro" id="IPR011006">
    <property type="entry name" value="CheY-like_superfamily"/>
</dbReference>
<protein>
    <submittedName>
        <fullName evidence="8">Two component transcriptional regulator, LuxR family</fullName>
    </submittedName>
</protein>
<dbReference type="InterPro" id="IPR058245">
    <property type="entry name" value="NreC/VraR/RcsB-like_REC"/>
</dbReference>
<evidence type="ECO:0000256" key="2">
    <source>
        <dbReference type="ARBA" id="ARBA00023015"/>
    </source>
</evidence>
<dbReference type="InterPro" id="IPR039420">
    <property type="entry name" value="WalR-like"/>
</dbReference>
<evidence type="ECO:0000313" key="8">
    <source>
        <dbReference type="EMBL" id="SDX26395.1"/>
    </source>
</evidence>
<dbReference type="InterPro" id="IPR001789">
    <property type="entry name" value="Sig_transdc_resp-reg_receiver"/>
</dbReference>
<dbReference type="Pfam" id="PF00072">
    <property type="entry name" value="Response_reg"/>
    <property type="match status" value="1"/>
</dbReference>
<reference evidence="8 9" key="1">
    <citation type="submission" date="2016-10" db="EMBL/GenBank/DDBJ databases">
        <authorList>
            <person name="de Groot N.N."/>
        </authorList>
    </citation>
    <scope>NUCLEOTIDE SEQUENCE [LARGE SCALE GENOMIC DNA]</scope>
    <source>
        <strain evidence="8 9">DSM 23310</strain>
    </source>
</reference>
<sequence>MADEKISLMIADDHVLMRQGLKQLLELEKDIDVIAQTGNGEETVRKAMEFNPDVILLDINMPNMNGIDVLRRLKDLGTTSKIIMLTIHEDKEYLFETMKIGANGYVLKDSDADSLIKAIREVHCGKTYIQPSIASMLVEGLDEKDTSKEYGKIKKLTKREYEVLILIAEGLSNKDIADKLYISEKTVKNHVSSLFKKLDVNDRIQAAIFAFKNDIKKI</sequence>
<evidence type="ECO:0000256" key="1">
    <source>
        <dbReference type="ARBA" id="ARBA00022553"/>
    </source>
</evidence>
<dbReference type="PANTHER" id="PTHR43214">
    <property type="entry name" value="TWO-COMPONENT RESPONSE REGULATOR"/>
    <property type="match status" value="1"/>
</dbReference>
<keyword evidence="2" id="KW-0805">Transcription regulation</keyword>
<feature type="domain" description="Response regulatory" evidence="7">
    <location>
        <begin position="7"/>
        <end position="123"/>
    </location>
</feature>
<evidence type="ECO:0000259" key="7">
    <source>
        <dbReference type="PROSITE" id="PS50110"/>
    </source>
</evidence>
<dbReference type="InterPro" id="IPR016032">
    <property type="entry name" value="Sig_transdc_resp-reg_C-effctor"/>
</dbReference>
<dbReference type="Proteomes" id="UP000198828">
    <property type="component" value="Unassembled WGS sequence"/>
</dbReference>
<dbReference type="GO" id="GO:0000160">
    <property type="term" value="P:phosphorelay signal transduction system"/>
    <property type="evidence" value="ECO:0007669"/>
    <property type="project" value="InterPro"/>
</dbReference>
<dbReference type="SMART" id="SM00448">
    <property type="entry name" value="REC"/>
    <property type="match status" value="1"/>
</dbReference>
<feature type="modified residue" description="4-aspartylphosphate" evidence="5">
    <location>
        <position position="58"/>
    </location>
</feature>
<dbReference type="AlphaFoldDB" id="A0A1H3AA10"/>
<gene>
    <name evidence="8" type="ORF">SAMN05660923_02027</name>
</gene>
<evidence type="ECO:0000259" key="6">
    <source>
        <dbReference type="PROSITE" id="PS50043"/>
    </source>
</evidence>
<dbReference type="Gene3D" id="3.40.50.2300">
    <property type="match status" value="1"/>
</dbReference>
<dbReference type="RefSeq" id="WP_093753330.1">
    <property type="nucleotide sequence ID" value="NZ_BSYN01000003.1"/>
</dbReference>
<dbReference type="PRINTS" id="PR00038">
    <property type="entry name" value="HTHLUXR"/>
</dbReference>
<dbReference type="SMART" id="SM00421">
    <property type="entry name" value="HTH_LUXR"/>
    <property type="match status" value="1"/>
</dbReference>
<dbReference type="CDD" id="cd06170">
    <property type="entry name" value="LuxR_C_like"/>
    <property type="match status" value="1"/>
</dbReference>
<keyword evidence="3" id="KW-0238">DNA-binding</keyword>
<keyword evidence="1 5" id="KW-0597">Phosphoprotein</keyword>
<dbReference type="PANTHER" id="PTHR43214:SF43">
    <property type="entry name" value="TWO-COMPONENT RESPONSE REGULATOR"/>
    <property type="match status" value="1"/>
</dbReference>
<dbReference type="Pfam" id="PF00196">
    <property type="entry name" value="GerE"/>
    <property type="match status" value="1"/>
</dbReference>
<dbReference type="GO" id="GO:0003677">
    <property type="term" value="F:DNA binding"/>
    <property type="evidence" value="ECO:0007669"/>
    <property type="project" value="UniProtKB-KW"/>
</dbReference>
<dbReference type="PROSITE" id="PS50043">
    <property type="entry name" value="HTH_LUXR_2"/>
    <property type="match status" value="1"/>
</dbReference>
<dbReference type="SUPFAM" id="SSF46894">
    <property type="entry name" value="C-terminal effector domain of the bipartite response regulators"/>
    <property type="match status" value="1"/>
</dbReference>
<evidence type="ECO:0000313" key="9">
    <source>
        <dbReference type="Proteomes" id="UP000198828"/>
    </source>
</evidence>
<accession>A0A1H3AA10</accession>
<keyword evidence="4" id="KW-0804">Transcription</keyword>
<proteinExistence type="predicted"/>
<dbReference type="GO" id="GO:0006355">
    <property type="term" value="P:regulation of DNA-templated transcription"/>
    <property type="evidence" value="ECO:0007669"/>
    <property type="project" value="InterPro"/>
</dbReference>
<dbReference type="OrthoDB" id="9779069at2"/>